<dbReference type="CDD" id="cd07989">
    <property type="entry name" value="LPLAT_AGPAT-like"/>
    <property type="match status" value="1"/>
</dbReference>
<dbReference type="EMBL" id="CP107020">
    <property type="protein sequence ID" value="UYG16500.1"/>
    <property type="molecule type" value="Genomic_DNA"/>
</dbReference>
<reference evidence="4" key="1">
    <citation type="submission" date="2022-10" db="EMBL/GenBank/DDBJ databases">
        <title>Whole-Genome Sequencing of Brachybacterium huguangmaarense BRM-3, Isolated from Betula schmidtii.</title>
        <authorList>
            <person name="Haam D."/>
        </authorList>
    </citation>
    <scope>NUCLEOTIDE SEQUENCE</scope>
    <source>
        <strain evidence="4">BRM-3</strain>
    </source>
</reference>
<dbReference type="Proteomes" id="UP001164305">
    <property type="component" value="Chromosome"/>
</dbReference>
<protein>
    <submittedName>
        <fullName evidence="4">1-acyl-sn-glycerol-3-phosphate acyltransferase</fullName>
    </submittedName>
</protein>
<keyword evidence="5" id="KW-1185">Reference proteome</keyword>
<organism evidence="4 5">
    <name type="scientific">Brachybacterium huguangmaarense</name>
    <dbReference type="NCBI Taxonomy" id="1652028"/>
    <lineage>
        <taxon>Bacteria</taxon>
        <taxon>Bacillati</taxon>
        <taxon>Actinomycetota</taxon>
        <taxon>Actinomycetes</taxon>
        <taxon>Micrococcales</taxon>
        <taxon>Dermabacteraceae</taxon>
        <taxon>Brachybacterium</taxon>
    </lineage>
</organism>
<keyword evidence="2 4" id="KW-0012">Acyltransferase</keyword>
<evidence type="ECO:0000313" key="4">
    <source>
        <dbReference type="EMBL" id="UYG16500.1"/>
    </source>
</evidence>
<gene>
    <name evidence="4" type="ORF">BRM3_12940</name>
</gene>
<name>A0ABY6G096_9MICO</name>
<dbReference type="SMART" id="SM00563">
    <property type="entry name" value="PlsC"/>
    <property type="match status" value="1"/>
</dbReference>
<dbReference type="SUPFAM" id="SSF69593">
    <property type="entry name" value="Glycerol-3-phosphate (1)-acyltransferase"/>
    <property type="match status" value="1"/>
</dbReference>
<dbReference type="PANTHER" id="PTHR10434">
    <property type="entry name" value="1-ACYL-SN-GLYCEROL-3-PHOSPHATE ACYLTRANSFERASE"/>
    <property type="match status" value="1"/>
</dbReference>
<keyword evidence="1" id="KW-0808">Transferase</keyword>
<evidence type="ECO:0000256" key="1">
    <source>
        <dbReference type="ARBA" id="ARBA00022679"/>
    </source>
</evidence>
<evidence type="ECO:0000256" key="2">
    <source>
        <dbReference type="ARBA" id="ARBA00023315"/>
    </source>
</evidence>
<sequence length="234" mass="25441">MLYNVFKPVVVLLLRLIWRPRIEGAENIPDRGGVILASNHLSVADTYFMPAQVRRTVHFLAKADYYAGGSLANRVLGLFLRSIGVMPINRNGGSASRAALTTGLALLAEGRVLGIYPEGTRSPDGRLYRGKTGAARMALESGCPIVPIAMIGAFEAQQGRRFLPHRHPRIRTVVGTPLDARALADASGAELEGPRLRVVTDAVMAAIRELSGQEYVDEYASEAKRRLAAQTRPR</sequence>
<dbReference type="InterPro" id="IPR002123">
    <property type="entry name" value="Plipid/glycerol_acylTrfase"/>
</dbReference>
<accession>A0ABY6G096</accession>
<evidence type="ECO:0000259" key="3">
    <source>
        <dbReference type="SMART" id="SM00563"/>
    </source>
</evidence>
<dbReference type="PANTHER" id="PTHR10434:SF11">
    <property type="entry name" value="1-ACYL-SN-GLYCEROL-3-PHOSPHATE ACYLTRANSFERASE"/>
    <property type="match status" value="1"/>
</dbReference>
<evidence type="ECO:0000313" key="5">
    <source>
        <dbReference type="Proteomes" id="UP001164305"/>
    </source>
</evidence>
<dbReference type="RefSeq" id="WP_263593713.1">
    <property type="nucleotide sequence ID" value="NZ_CP107020.1"/>
</dbReference>
<feature type="domain" description="Phospholipid/glycerol acyltransferase" evidence="3">
    <location>
        <begin position="34"/>
        <end position="153"/>
    </location>
</feature>
<proteinExistence type="predicted"/>
<dbReference type="Pfam" id="PF01553">
    <property type="entry name" value="Acyltransferase"/>
    <property type="match status" value="1"/>
</dbReference>
<dbReference type="GO" id="GO:0016746">
    <property type="term" value="F:acyltransferase activity"/>
    <property type="evidence" value="ECO:0007669"/>
    <property type="project" value="UniProtKB-KW"/>
</dbReference>